<name>A0A2P6RYL9_ROSCH</name>
<evidence type="ECO:0000313" key="8">
    <source>
        <dbReference type="Proteomes" id="UP000238479"/>
    </source>
</evidence>
<comment type="caution">
    <text evidence="7">The sequence shown here is derived from an EMBL/GenBank/DDBJ whole genome shotgun (WGS) entry which is preliminary data.</text>
</comment>
<proteinExistence type="inferred from homology"/>
<evidence type="ECO:0000256" key="3">
    <source>
        <dbReference type="ARBA" id="ARBA00022801"/>
    </source>
</evidence>
<dbReference type="Proteomes" id="UP000238479">
    <property type="component" value="Chromosome 2"/>
</dbReference>
<dbReference type="SUPFAM" id="SSF54001">
    <property type="entry name" value="Cysteine proteinases"/>
    <property type="match status" value="1"/>
</dbReference>
<accession>A0A2P6RYL9</accession>
<dbReference type="PANTHER" id="PTHR33018:SF31">
    <property type="entry name" value="TRANSPOSASE, PTTA_EN_SPM, PLANT"/>
    <property type="match status" value="1"/>
</dbReference>
<feature type="coiled-coil region" evidence="4">
    <location>
        <begin position="243"/>
        <end position="271"/>
    </location>
</feature>
<dbReference type="InterPro" id="IPR058352">
    <property type="entry name" value="DUF8039"/>
</dbReference>
<dbReference type="Pfam" id="PF02902">
    <property type="entry name" value="Peptidase_C48"/>
    <property type="match status" value="1"/>
</dbReference>
<evidence type="ECO:0000259" key="5">
    <source>
        <dbReference type="Pfam" id="PF02902"/>
    </source>
</evidence>
<comment type="similarity">
    <text evidence="1">Belongs to the peptidase C48 family.</text>
</comment>
<sequence>MLARKMVPINIVSWPEVDGELKDKIWIDVQDTFKVAPESKKLVLTSAGTKWRQFKTNLTNKYVLPYLGKKKKLRKPPKQYAFVGLLPWKEFVSQRTTEAWLKLHNDQSKRVKKRKYHHRLSRKGYIGLEEELKHSWPEGDVIDRAILWKKARVLKNGEISEEVTPIATKIDELMEKKRKGELEISGSSDVLSQALETPEHSGRVRGVGGFVNPSTYFKLPKQKRVRTTKAELLARDKERDRELEETKKIILEKQAKAEELLNKRIAQLEALITEKATYTPHSPISDKGSFHDKEKKRPINLDVDNVQENVDDCEIVPPPADMGGTCELAVNTISNIVAFGTVFDDVDINKMIHGAPLKEGCVRVSVDGEIQGDAPLPFPIMGEMELVREAVGSHVAWPEEFVIRRQPVKKKKRNMDFVKSMFDKVELSPMVPKRCKLLYKHATTIMKQTSEAITTVLDDNIFGIHKQLFILTENVIDLLEMKKIGQGVIAAYMVQLHEFITERDELETFAFIDPAATYNCERSDFSSYLVNRLKEGKADRIFFMPYNPGEHWILTIIWEDEIYILDPLGKSIHYQAWGNSVINAIKSFNAETGRTNKVPKLKLLPGVPKQPGGVECGYCVMRYMKDIINDHTLSFPTKWAVKTRKAYTQDELDEVRIEVADYLQTLL</sequence>
<keyword evidence="8" id="KW-1185">Reference proteome</keyword>
<protein>
    <submittedName>
        <fullName evidence="7">Putative Ulp1 protease family catalytic domain-containing protein</fullName>
    </submittedName>
</protein>
<evidence type="ECO:0000313" key="7">
    <source>
        <dbReference type="EMBL" id="PRQ51512.1"/>
    </source>
</evidence>
<dbReference type="EMBL" id="PDCK01000040">
    <property type="protein sequence ID" value="PRQ51512.1"/>
    <property type="molecule type" value="Genomic_DNA"/>
</dbReference>
<reference evidence="7 8" key="1">
    <citation type="journal article" date="2018" name="Nat. Genet.">
        <title>The Rosa genome provides new insights in the design of modern roses.</title>
        <authorList>
            <person name="Bendahmane M."/>
        </authorList>
    </citation>
    <scope>NUCLEOTIDE SEQUENCE [LARGE SCALE GENOMIC DNA]</scope>
    <source>
        <strain evidence="8">cv. Old Blush</strain>
    </source>
</reference>
<dbReference type="GO" id="GO:0008234">
    <property type="term" value="F:cysteine-type peptidase activity"/>
    <property type="evidence" value="ECO:0007669"/>
    <property type="project" value="InterPro"/>
</dbReference>
<evidence type="ECO:0000256" key="2">
    <source>
        <dbReference type="ARBA" id="ARBA00022670"/>
    </source>
</evidence>
<dbReference type="InterPro" id="IPR003653">
    <property type="entry name" value="Peptidase_C48_C"/>
</dbReference>
<keyword evidence="4" id="KW-0175">Coiled coil</keyword>
<evidence type="ECO:0000256" key="4">
    <source>
        <dbReference type="SAM" id="Coils"/>
    </source>
</evidence>
<evidence type="ECO:0000256" key="1">
    <source>
        <dbReference type="ARBA" id="ARBA00005234"/>
    </source>
</evidence>
<dbReference type="Pfam" id="PF26133">
    <property type="entry name" value="DUF8039"/>
    <property type="match status" value="1"/>
</dbReference>
<keyword evidence="3" id="KW-0378">Hydrolase</keyword>
<dbReference type="GO" id="GO:0006508">
    <property type="term" value="P:proteolysis"/>
    <property type="evidence" value="ECO:0007669"/>
    <property type="project" value="UniProtKB-KW"/>
</dbReference>
<organism evidence="7 8">
    <name type="scientific">Rosa chinensis</name>
    <name type="common">China rose</name>
    <dbReference type="NCBI Taxonomy" id="74649"/>
    <lineage>
        <taxon>Eukaryota</taxon>
        <taxon>Viridiplantae</taxon>
        <taxon>Streptophyta</taxon>
        <taxon>Embryophyta</taxon>
        <taxon>Tracheophyta</taxon>
        <taxon>Spermatophyta</taxon>
        <taxon>Magnoliopsida</taxon>
        <taxon>eudicotyledons</taxon>
        <taxon>Gunneridae</taxon>
        <taxon>Pentapetalae</taxon>
        <taxon>rosids</taxon>
        <taxon>fabids</taxon>
        <taxon>Rosales</taxon>
        <taxon>Rosaceae</taxon>
        <taxon>Rosoideae</taxon>
        <taxon>Rosoideae incertae sedis</taxon>
        <taxon>Rosa</taxon>
    </lineage>
</organism>
<dbReference type="Gene3D" id="3.40.395.10">
    <property type="entry name" value="Adenoviral Proteinase, Chain A"/>
    <property type="match status" value="1"/>
</dbReference>
<dbReference type="Gramene" id="PRQ51512">
    <property type="protein sequence ID" value="PRQ51512"/>
    <property type="gene ID" value="RchiOBHm_Chr2g0145261"/>
</dbReference>
<feature type="domain" description="DUF8039" evidence="6">
    <location>
        <begin position="325"/>
        <end position="403"/>
    </location>
</feature>
<gene>
    <name evidence="7" type="ORF">RchiOBHm_Chr2g0145261</name>
</gene>
<keyword evidence="2 7" id="KW-0645">Protease</keyword>
<feature type="domain" description="Ubiquitin-like protease family profile" evidence="5">
    <location>
        <begin position="541"/>
        <end position="646"/>
    </location>
</feature>
<dbReference type="PANTHER" id="PTHR33018">
    <property type="entry name" value="OS10G0338966 PROTEIN-RELATED"/>
    <property type="match status" value="1"/>
</dbReference>
<dbReference type="InterPro" id="IPR038765">
    <property type="entry name" value="Papain-like_cys_pep_sf"/>
</dbReference>
<dbReference type="OMA" id="IMGEMEL"/>
<dbReference type="AlphaFoldDB" id="A0A2P6RYL9"/>
<evidence type="ECO:0000259" key="6">
    <source>
        <dbReference type="Pfam" id="PF26133"/>
    </source>
</evidence>